<dbReference type="GO" id="GO:0004722">
    <property type="term" value="F:protein serine/threonine phosphatase activity"/>
    <property type="evidence" value="ECO:0007669"/>
    <property type="project" value="InterPro"/>
</dbReference>
<dbReference type="PANTHER" id="PTHR13832">
    <property type="entry name" value="PROTEIN PHOSPHATASE 2C"/>
    <property type="match status" value="1"/>
</dbReference>
<dbReference type="Gene3D" id="3.60.40.10">
    <property type="entry name" value="PPM-type phosphatase domain"/>
    <property type="match status" value="1"/>
</dbReference>
<protein>
    <submittedName>
        <fullName evidence="4">Protein phosphatase</fullName>
    </submittedName>
</protein>
<proteinExistence type="predicted"/>
<gene>
    <name evidence="4" type="primary">Contig2089.g2246</name>
    <name evidence="4" type="ORF">STYLEM_19950</name>
</gene>
<dbReference type="InterPro" id="IPR015655">
    <property type="entry name" value="PP2C"/>
</dbReference>
<keyword evidence="2" id="KW-0472">Membrane</keyword>
<dbReference type="CDD" id="cd00143">
    <property type="entry name" value="PP2Cc"/>
    <property type="match status" value="1"/>
</dbReference>
<dbReference type="GO" id="GO:0016020">
    <property type="term" value="C:membrane"/>
    <property type="evidence" value="ECO:0007669"/>
    <property type="project" value="UniProtKB-SubCell"/>
</dbReference>
<evidence type="ECO:0000256" key="2">
    <source>
        <dbReference type="ARBA" id="ARBA00023136"/>
    </source>
</evidence>
<accession>A0A078BB57</accession>
<dbReference type="InterPro" id="IPR036457">
    <property type="entry name" value="PPM-type-like_dom_sf"/>
</dbReference>
<dbReference type="InterPro" id="IPR001932">
    <property type="entry name" value="PPM-type_phosphatase-like_dom"/>
</dbReference>
<dbReference type="AlphaFoldDB" id="A0A078BB57"/>
<organism evidence="4 5">
    <name type="scientific">Stylonychia lemnae</name>
    <name type="common">Ciliate</name>
    <dbReference type="NCBI Taxonomy" id="5949"/>
    <lineage>
        <taxon>Eukaryota</taxon>
        <taxon>Sar</taxon>
        <taxon>Alveolata</taxon>
        <taxon>Ciliophora</taxon>
        <taxon>Intramacronucleata</taxon>
        <taxon>Spirotrichea</taxon>
        <taxon>Stichotrichia</taxon>
        <taxon>Sporadotrichida</taxon>
        <taxon>Oxytrichidae</taxon>
        <taxon>Stylonychinae</taxon>
        <taxon>Stylonychia</taxon>
    </lineage>
</organism>
<dbReference type="SUPFAM" id="SSF81606">
    <property type="entry name" value="PP2C-like"/>
    <property type="match status" value="1"/>
</dbReference>
<reference evidence="4 5" key="1">
    <citation type="submission" date="2014-06" db="EMBL/GenBank/DDBJ databases">
        <authorList>
            <person name="Swart Estienne"/>
        </authorList>
    </citation>
    <scope>NUCLEOTIDE SEQUENCE [LARGE SCALE GENOMIC DNA]</scope>
    <source>
        <strain evidence="4 5">130c</strain>
    </source>
</reference>
<keyword evidence="5" id="KW-1185">Reference proteome</keyword>
<dbReference type="SMART" id="SM00332">
    <property type="entry name" value="PP2Cc"/>
    <property type="match status" value="1"/>
</dbReference>
<feature type="domain" description="PPM-type phosphatase" evidence="3">
    <location>
        <begin position="32"/>
        <end position="347"/>
    </location>
</feature>
<evidence type="ECO:0000313" key="4">
    <source>
        <dbReference type="EMBL" id="CDW90803.1"/>
    </source>
</evidence>
<evidence type="ECO:0000313" key="5">
    <source>
        <dbReference type="Proteomes" id="UP000039865"/>
    </source>
</evidence>
<dbReference type="Proteomes" id="UP000039865">
    <property type="component" value="Unassembled WGS sequence"/>
</dbReference>
<dbReference type="SMART" id="SM00331">
    <property type="entry name" value="PP2C_SIG"/>
    <property type="match status" value="1"/>
</dbReference>
<dbReference type="PROSITE" id="PS51746">
    <property type="entry name" value="PPM_2"/>
    <property type="match status" value="1"/>
</dbReference>
<dbReference type="PANTHER" id="PTHR13832:SF792">
    <property type="entry name" value="GM14286P"/>
    <property type="match status" value="1"/>
</dbReference>
<dbReference type="Pfam" id="PF00481">
    <property type="entry name" value="PP2C"/>
    <property type="match status" value="1"/>
</dbReference>
<sequence length="353" mass="40569">MTMLGLLTIRDQSINQCAPSQENQERTRNILTNRVFIMQYPANEPCEDRFNCYQLKNIEGYYSAVFDGHGGWQLSEYAMRQLHIYIDQELKGAKNDSDVKNAIKKAFDKIENDWIAVAKQTFDKGFPQSAYVGSCALVTIVYNNKLYVANAGDSKGVMLRQKEDGSYEAVNLSKTFNANKSYEQERLKEQFKNEKDIVRCKQVEKKACYVKGGLMPTRSFGDLRLKMSEFNFHNYSPDLGYRIPIPQFTGPYVTHEPDIQVYDLTEKDQFIILASDGLWDEISRKRAAVLAKDHDKEMKELTMELLNAALENVSKERSVSREFIAQTPPGKLKRNILDDMTIVVVSLKNQFKQ</sequence>
<evidence type="ECO:0000259" key="3">
    <source>
        <dbReference type="PROSITE" id="PS51746"/>
    </source>
</evidence>
<comment type="subcellular location">
    <subcellularLocation>
        <location evidence="1">Membrane</location>
    </subcellularLocation>
</comment>
<dbReference type="OMA" id="ANEPCED"/>
<dbReference type="OrthoDB" id="420076at2759"/>
<dbReference type="InParanoid" id="A0A078BB57"/>
<dbReference type="EMBL" id="CCKQ01018816">
    <property type="protein sequence ID" value="CDW90803.1"/>
    <property type="molecule type" value="Genomic_DNA"/>
</dbReference>
<evidence type="ECO:0000256" key="1">
    <source>
        <dbReference type="ARBA" id="ARBA00004370"/>
    </source>
</evidence>
<name>A0A078BB57_STYLE</name>